<dbReference type="FunFam" id="1.20.1250.20:FF:000003">
    <property type="entry name" value="Solute carrier family 17 member 3"/>
    <property type="match status" value="1"/>
</dbReference>
<feature type="transmembrane region" description="Helical" evidence="8">
    <location>
        <begin position="20"/>
        <end position="39"/>
    </location>
</feature>
<keyword evidence="4" id="KW-0769">Symport</keyword>
<feature type="region of interest" description="Disordered" evidence="7">
    <location>
        <begin position="476"/>
        <end position="507"/>
    </location>
</feature>
<protein>
    <recommendedName>
        <fullName evidence="9">Major facilitator superfamily (MFS) profile domain-containing protein</fullName>
    </recommendedName>
</protein>
<feature type="transmembrane region" description="Helical" evidence="8">
    <location>
        <begin position="120"/>
        <end position="140"/>
    </location>
</feature>
<dbReference type="GO" id="GO:0006820">
    <property type="term" value="P:monoatomic anion transport"/>
    <property type="evidence" value="ECO:0007669"/>
    <property type="project" value="TreeGrafter"/>
</dbReference>
<evidence type="ECO:0000256" key="8">
    <source>
        <dbReference type="SAM" id="Phobius"/>
    </source>
</evidence>
<feature type="domain" description="Major facilitator superfamily (MFS) profile" evidence="9">
    <location>
        <begin position="26"/>
        <end position="472"/>
    </location>
</feature>
<dbReference type="CDD" id="cd17318">
    <property type="entry name" value="MFS_SLC17"/>
    <property type="match status" value="1"/>
</dbReference>
<proteinExistence type="predicted"/>
<gene>
    <name evidence="10" type="ORF">ONE63_001882</name>
</gene>
<evidence type="ECO:0000256" key="5">
    <source>
        <dbReference type="ARBA" id="ARBA00022989"/>
    </source>
</evidence>
<keyword evidence="2" id="KW-0813">Transport</keyword>
<organism evidence="10 11">
    <name type="scientific">Megalurothrips usitatus</name>
    <name type="common">bean blossom thrips</name>
    <dbReference type="NCBI Taxonomy" id="439358"/>
    <lineage>
        <taxon>Eukaryota</taxon>
        <taxon>Metazoa</taxon>
        <taxon>Ecdysozoa</taxon>
        <taxon>Arthropoda</taxon>
        <taxon>Hexapoda</taxon>
        <taxon>Insecta</taxon>
        <taxon>Pterygota</taxon>
        <taxon>Neoptera</taxon>
        <taxon>Paraneoptera</taxon>
        <taxon>Thysanoptera</taxon>
        <taxon>Terebrantia</taxon>
        <taxon>Thripoidea</taxon>
        <taxon>Thripidae</taxon>
        <taxon>Megalurothrips</taxon>
    </lineage>
</organism>
<feature type="transmembrane region" description="Helical" evidence="8">
    <location>
        <begin position="183"/>
        <end position="208"/>
    </location>
</feature>
<dbReference type="PANTHER" id="PTHR11662:SF415">
    <property type="entry name" value="AT30085P-RELATED"/>
    <property type="match status" value="1"/>
</dbReference>
<feature type="transmembrane region" description="Helical" evidence="8">
    <location>
        <begin position="313"/>
        <end position="334"/>
    </location>
</feature>
<name>A0AAV7X9V4_9NEOP</name>
<feature type="transmembrane region" description="Helical" evidence="8">
    <location>
        <begin position="411"/>
        <end position="433"/>
    </location>
</feature>
<comment type="caution">
    <text evidence="10">The sequence shown here is derived from an EMBL/GenBank/DDBJ whole genome shotgun (WGS) entry which is preliminary data.</text>
</comment>
<evidence type="ECO:0000259" key="9">
    <source>
        <dbReference type="PROSITE" id="PS50850"/>
    </source>
</evidence>
<keyword evidence="5 8" id="KW-1133">Transmembrane helix</keyword>
<feature type="transmembrane region" description="Helical" evidence="8">
    <location>
        <begin position="214"/>
        <end position="233"/>
    </location>
</feature>
<dbReference type="EMBL" id="JAPTSV010000011">
    <property type="protein sequence ID" value="KAJ1522722.1"/>
    <property type="molecule type" value="Genomic_DNA"/>
</dbReference>
<evidence type="ECO:0000256" key="1">
    <source>
        <dbReference type="ARBA" id="ARBA00004141"/>
    </source>
</evidence>
<dbReference type="InterPro" id="IPR036259">
    <property type="entry name" value="MFS_trans_sf"/>
</dbReference>
<dbReference type="GO" id="GO:0015293">
    <property type="term" value="F:symporter activity"/>
    <property type="evidence" value="ECO:0007669"/>
    <property type="project" value="UniProtKB-KW"/>
</dbReference>
<keyword evidence="6 8" id="KW-0472">Membrane</keyword>
<accession>A0AAV7X9V4</accession>
<reference evidence="10" key="1">
    <citation type="submission" date="2022-12" db="EMBL/GenBank/DDBJ databases">
        <title>Chromosome-level genome assembly of the bean flower thrips Megalurothrips usitatus.</title>
        <authorList>
            <person name="Ma L."/>
            <person name="Liu Q."/>
            <person name="Li H."/>
            <person name="Cai W."/>
        </authorList>
    </citation>
    <scope>NUCLEOTIDE SEQUENCE</scope>
    <source>
        <strain evidence="10">Cailab_2022a</strain>
    </source>
</reference>
<comment type="subcellular location">
    <subcellularLocation>
        <location evidence="1">Membrane</location>
        <topology evidence="1">Multi-pass membrane protein</topology>
    </subcellularLocation>
</comment>
<sequence length="507" mass="54826">MFPTKCLSVLKTEWLRQRYVLCLMGMLGMINCFTMRASLNVAITQMTAKPEQNATGDAVCPFPDVVPNVAGNTSIARAPKEYAFAWTSEQQGLILGAFYIGYIFTHIPGGLIADRYGGKHTLGLGILATAVCTLLTPWAAKAGDAAGTIAIRILMGLGEGVTFPAIFVLLAKWAPAQERSLMGTIVLAGPQVGTLIGNGLSGFLLATYGWENTFYVYGALGLAWYLFWAFLCYSTPHDHPFISDKELRYLNDNVTGLNEQDKQKEHVKTPWVAMLTSLPVVSLIITEVGHDWGFYTMVTDLPLYMSDVQHFKISDNGVLSALPFLCMWISSMIMSATGDWISSKRIVSNTLMRKVFTTIGSVGPGAFLLWASFAGCDRTVVVALFCIGMSCMGAFYPGMRVNALDLSPRHAGTIGALMNGIGALAGIAAPYVIGVLAPRGLMSEWQLVFGINFAIMSITNVAFIIFGSGEVQWWDDPNGKRPGDAESANELKPVNNKGPGQQSSTAM</sequence>
<evidence type="ECO:0000256" key="6">
    <source>
        <dbReference type="ARBA" id="ARBA00023136"/>
    </source>
</evidence>
<dbReference type="AlphaFoldDB" id="A0AAV7X9V4"/>
<dbReference type="Pfam" id="PF07690">
    <property type="entry name" value="MFS_1"/>
    <property type="match status" value="1"/>
</dbReference>
<feature type="transmembrane region" description="Helical" evidence="8">
    <location>
        <begin position="355"/>
        <end position="373"/>
    </location>
</feature>
<evidence type="ECO:0000256" key="7">
    <source>
        <dbReference type="SAM" id="MobiDB-lite"/>
    </source>
</evidence>
<dbReference type="GO" id="GO:0016020">
    <property type="term" value="C:membrane"/>
    <property type="evidence" value="ECO:0007669"/>
    <property type="project" value="UniProtKB-SubCell"/>
</dbReference>
<feature type="transmembrane region" description="Helical" evidence="8">
    <location>
        <begin position="445"/>
        <end position="466"/>
    </location>
</feature>
<dbReference type="Gene3D" id="1.20.1250.20">
    <property type="entry name" value="MFS general substrate transporter like domains"/>
    <property type="match status" value="2"/>
</dbReference>
<dbReference type="InterPro" id="IPR050382">
    <property type="entry name" value="MFS_Na/Anion_cotransporter"/>
</dbReference>
<feature type="transmembrane region" description="Helical" evidence="8">
    <location>
        <begin position="146"/>
        <end position="171"/>
    </location>
</feature>
<dbReference type="InterPro" id="IPR020846">
    <property type="entry name" value="MFS_dom"/>
</dbReference>
<keyword evidence="3 8" id="KW-0812">Transmembrane</keyword>
<dbReference type="PROSITE" id="PS50850">
    <property type="entry name" value="MFS"/>
    <property type="match status" value="1"/>
</dbReference>
<feature type="compositionally biased region" description="Polar residues" evidence="7">
    <location>
        <begin position="498"/>
        <end position="507"/>
    </location>
</feature>
<evidence type="ECO:0000313" key="10">
    <source>
        <dbReference type="EMBL" id="KAJ1522722.1"/>
    </source>
</evidence>
<evidence type="ECO:0000256" key="3">
    <source>
        <dbReference type="ARBA" id="ARBA00022692"/>
    </source>
</evidence>
<evidence type="ECO:0000256" key="2">
    <source>
        <dbReference type="ARBA" id="ARBA00022448"/>
    </source>
</evidence>
<dbReference type="InterPro" id="IPR011701">
    <property type="entry name" value="MFS"/>
</dbReference>
<evidence type="ECO:0000256" key="4">
    <source>
        <dbReference type="ARBA" id="ARBA00022847"/>
    </source>
</evidence>
<feature type="transmembrane region" description="Helical" evidence="8">
    <location>
        <begin position="93"/>
        <end position="113"/>
    </location>
</feature>
<feature type="transmembrane region" description="Helical" evidence="8">
    <location>
        <begin position="379"/>
        <end position="399"/>
    </location>
</feature>
<evidence type="ECO:0000313" key="11">
    <source>
        <dbReference type="Proteomes" id="UP001075354"/>
    </source>
</evidence>
<dbReference type="FunFam" id="1.20.1250.20:FF:000423">
    <property type="entry name" value="Putative inorganic phosphate cotransporter-like Protein"/>
    <property type="match status" value="1"/>
</dbReference>
<keyword evidence="11" id="KW-1185">Reference proteome</keyword>
<dbReference type="PANTHER" id="PTHR11662">
    <property type="entry name" value="SOLUTE CARRIER FAMILY 17"/>
    <property type="match status" value="1"/>
</dbReference>
<dbReference type="Proteomes" id="UP001075354">
    <property type="component" value="Chromosome 11"/>
</dbReference>
<dbReference type="SUPFAM" id="SSF103473">
    <property type="entry name" value="MFS general substrate transporter"/>
    <property type="match status" value="1"/>
</dbReference>